<evidence type="ECO:0000256" key="3">
    <source>
        <dbReference type="ARBA" id="ARBA00022833"/>
    </source>
</evidence>
<comment type="caution">
    <text evidence="6">The sequence shown here is derived from an EMBL/GenBank/DDBJ whole genome shotgun (WGS) entry which is preliminary data.</text>
</comment>
<evidence type="ECO:0000256" key="4">
    <source>
        <dbReference type="SAM" id="MobiDB-lite"/>
    </source>
</evidence>
<dbReference type="InterPro" id="IPR018957">
    <property type="entry name" value="Znf_C3HC4_RING-type"/>
</dbReference>
<evidence type="ECO:0000256" key="1">
    <source>
        <dbReference type="ARBA" id="ARBA00022723"/>
    </source>
</evidence>
<reference evidence="6 7" key="1">
    <citation type="submission" date="2023-03" db="EMBL/GenBank/DDBJ databases">
        <title>High recombination rates correlate with genetic variation in Cardiocondyla obscurior ants.</title>
        <authorList>
            <person name="Errbii M."/>
        </authorList>
    </citation>
    <scope>NUCLEOTIDE SEQUENCE [LARGE SCALE GENOMIC DNA]</scope>
    <source>
        <strain evidence="6">Alpha-2009</strain>
        <tissue evidence="6">Whole body</tissue>
    </source>
</reference>
<dbReference type="SUPFAM" id="SSF57850">
    <property type="entry name" value="RING/U-box"/>
    <property type="match status" value="1"/>
</dbReference>
<evidence type="ECO:0000256" key="2">
    <source>
        <dbReference type="ARBA" id="ARBA00022771"/>
    </source>
</evidence>
<feature type="domain" description="Zinc finger C3HC4 RING-type" evidence="5">
    <location>
        <begin position="73"/>
        <end position="100"/>
    </location>
</feature>
<organism evidence="6 7">
    <name type="scientific">Cardiocondyla obscurior</name>
    <dbReference type="NCBI Taxonomy" id="286306"/>
    <lineage>
        <taxon>Eukaryota</taxon>
        <taxon>Metazoa</taxon>
        <taxon>Ecdysozoa</taxon>
        <taxon>Arthropoda</taxon>
        <taxon>Hexapoda</taxon>
        <taxon>Insecta</taxon>
        <taxon>Pterygota</taxon>
        <taxon>Neoptera</taxon>
        <taxon>Endopterygota</taxon>
        <taxon>Hymenoptera</taxon>
        <taxon>Apocrita</taxon>
        <taxon>Aculeata</taxon>
        <taxon>Formicoidea</taxon>
        <taxon>Formicidae</taxon>
        <taxon>Myrmicinae</taxon>
        <taxon>Cardiocondyla</taxon>
    </lineage>
</organism>
<dbReference type="Proteomes" id="UP001430953">
    <property type="component" value="Unassembled WGS sequence"/>
</dbReference>
<dbReference type="GO" id="GO:0005634">
    <property type="term" value="C:nucleus"/>
    <property type="evidence" value="ECO:0007669"/>
    <property type="project" value="UniProtKB-ARBA"/>
</dbReference>
<protein>
    <recommendedName>
        <fullName evidence="5">Zinc finger C3HC4 RING-type domain-containing protein</fullName>
    </recommendedName>
</protein>
<gene>
    <name evidence="6" type="ORF">PUN28_001797</name>
</gene>
<keyword evidence="3" id="KW-0862">Zinc</keyword>
<feature type="region of interest" description="Disordered" evidence="4">
    <location>
        <begin position="1"/>
        <end position="28"/>
    </location>
</feature>
<proteinExistence type="predicted"/>
<feature type="compositionally biased region" description="Polar residues" evidence="4">
    <location>
        <begin position="13"/>
        <end position="25"/>
    </location>
</feature>
<accession>A0AAW2GRB8</accession>
<keyword evidence="7" id="KW-1185">Reference proteome</keyword>
<name>A0AAW2GRB8_9HYME</name>
<dbReference type="Pfam" id="PF00097">
    <property type="entry name" value="zf-C3HC4"/>
    <property type="match status" value="1"/>
</dbReference>
<sequence>MVKRQLPRPLHSASENVPVSNSNGREISRVPKISRSRSVSIDRRLEFRNPSSKALNGRLHKTASFESINVLQCMVCNSRVNSPKMMKCRHIFCLKCFKNRFMISQRRGEFDLMSLNHLIDTYISFNFYKPVYFRWQIDLSYM</sequence>
<evidence type="ECO:0000313" key="6">
    <source>
        <dbReference type="EMBL" id="KAL0129781.1"/>
    </source>
</evidence>
<dbReference type="InterPro" id="IPR013083">
    <property type="entry name" value="Znf_RING/FYVE/PHD"/>
</dbReference>
<dbReference type="AlphaFoldDB" id="A0AAW2GRB8"/>
<keyword evidence="1" id="KW-0479">Metal-binding</keyword>
<dbReference type="EMBL" id="JADYXP020000002">
    <property type="protein sequence ID" value="KAL0129781.1"/>
    <property type="molecule type" value="Genomic_DNA"/>
</dbReference>
<dbReference type="Gene3D" id="3.30.40.10">
    <property type="entry name" value="Zinc/RING finger domain, C3HC4 (zinc finger)"/>
    <property type="match status" value="1"/>
</dbReference>
<evidence type="ECO:0000313" key="7">
    <source>
        <dbReference type="Proteomes" id="UP001430953"/>
    </source>
</evidence>
<keyword evidence="2" id="KW-0863">Zinc-finger</keyword>
<evidence type="ECO:0000259" key="5">
    <source>
        <dbReference type="Pfam" id="PF00097"/>
    </source>
</evidence>
<dbReference type="GO" id="GO:0008270">
    <property type="term" value="F:zinc ion binding"/>
    <property type="evidence" value="ECO:0007669"/>
    <property type="project" value="UniProtKB-KW"/>
</dbReference>